<dbReference type="CDD" id="cd01392">
    <property type="entry name" value="HTH_LacI"/>
    <property type="match status" value="1"/>
</dbReference>
<gene>
    <name evidence="6" type="ORF">GB881_16420</name>
</gene>
<keyword evidence="1" id="KW-0805">Transcription regulation</keyword>
<dbReference type="InterPro" id="IPR010982">
    <property type="entry name" value="Lambda_DNA-bd_dom_sf"/>
</dbReference>
<keyword evidence="7" id="KW-1185">Reference proteome</keyword>
<dbReference type="GO" id="GO:0003700">
    <property type="term" value="F:DNA-binding transcription factor activity"/>
    <property type="evidence" value="ECO:0007669"/>
    <property type="project" value="TreeGrafter"/>
</dbReference>
<feature type="compositionally biased region" description="Basic and acidic residues" evidence="4">
    <location>
        <begin position="11"/>
        <end position="25"/>
    </location>
</feature>
<feature type="region of interest" description="Disordered" evidence="4">
    <location>
        <begin position="1"/>
        <end position="25"/>
    </location>
</feature>
<dbReference type="EMBL" id="WHPC01000092">
    <property type="protein sequence ID" value="MPV38604.1"/>
    <property type="molecule type" value="Genomic_DNA"/>
</dbReference>
<evidence type="ECO:0000256" key="1">
    <source>
        <dbReference type="ARBA" id="ARBA00023015"/>
    </source>
</evidence>
<evidence type="ECO:0000259" key="5">
    <source>
        <dbReference type="PROSITE" id="PS50932"/>
    </source>
</evidence>
<sequence>MQRRTVNRTLRFPDRPHPRRAGENRRWEGVKRAAVRLADVAAQAQVSLATASRVLNSQGGYTGRPALRERVLAAAAELGYEPNFHAQALASATSTTIGLVLHDIRDAYFALMAGAIVRTAEAHGLFVTIVCTYRDPSQELKYVKLLRAQRPRAIIMAGSGFINRSAFEPIETELTRFEETGGVVVSVVGDRGVGHRIVLENESGSRELAHTLADLGHTRFAVATGPARLTTARDRLKGFRLGLQDRGLELPKGSVHHVDMTREGGLRLAELIAAQPERPTCVFAAFDVVAAGLIAGLQQNGVDVPGEVSVAGFGDIPLAAQITPALSTVSVPLELIGQQAVELAMVEDSSIRRSISIDGTVVMRASTAPVPARVAAHDG</sequence>
<dbReference type="Proteomes" id="UP000437709">
    <property type="component" value="Unassembled WGS sequence"/>
</dbReference>
<dbReference type="Pfam" id="PF00356">
    <property type="entry name" value="LacI"/>
    <property type="match status" value="1"/>
</dbReference>
<dbReference type="InterPro" id="IPR000843">
    <property type="entry name" value="HTH_LacI"/>
</dbReference>
<dbReference type="InterPro" id="IPR046335">
    <property type="entry name" value="LacI/GalR-like_sensor"/>
</dbReference>
<accession>A0A6N7ETX2</accession>
<evidence type="ECO:0000313" key="6">
    <source>
        <dbReference type="EMBL" id="MPV38604.1"/>
    </source>
</evidence>
<evidence type="ECO:0000313" key="7">
    <source>
        <dbReference type="Proteomes" id="UP000437709"/>
    </source>
</evidence>
<dbReference type="Pfam" id="PF13377">
    <property type="entry name" value="Peripla_BP_3"/>
    <property type="match status" value="1"/>
</dbReference>
<dbReference type="Gene3D" id="3.40.50.2300">
    <property type="match status" value="2"/>
</dbReference>
<organism evidence="6 7">
    <name type="scientific">Georgenia subflava</name>
    <dbReference type="NCBI Taxonomy" id="1622177"/>
    <lineage>
        <taxon>Bacteria</taxon>
        <taxon>Bacillati</taxon>
        <taxon>Actinomycetota</taxon>
        <taxon>Actinomycetes</taxon>
        <taxon>Micrococcales</taxon>
        <taxon>Bogoriellaceae</taxon>
        <taxon>Georgenia</taxon>
    </lineage>
</organism>
<keyword evidence="3" id="KW-0804">Transcription</keyword>
<dbReference type="OrthoDB" id="37081at2"/>
<dbReference type="PROSITE" id="PS00356">
    <property type="entry name" value="HTH_LACI_1"/>
    <property type="match status" value="1"/>
</dbReference>
<dbReference type="PROSITE" id="PS50932">
    <property type="entry name" value="HTH_LACI_2"/>
    <property type="match status" value="1"/>
</dbReference>
<feature type="domain" description="HTH lacI-type" evidence="5">
    <location>
        <begin position="35"/>
        <end position="91"/>
    </location>
</feature>
<evidence type="ECO:0000256" key="3">
    <source>
        <dbReference type="ARBA" id="ARBA00023163"/>
    </source>
</evidence>
<dbReference type="GO" id="GO:0000976">
    <property type="term" value="F:transcription cis-regulatory region binding"/>
    <property type="evidence" value="ECO:0007669"/>
    <property type="project" value="TreeGrafter"/>
</dbReference>
<protein>
    <submittedName>
        <fullName evidence="6">LacI family DNA-binding transcriptional regulator</fullName>
    </submittedName>
</protein>
<dbReference type="Gene3D" id="1.10.260.40">
    <property type="entry name" value="lambda repressor-like DNA-binding domains"/>
    <property type="match status" value="1"/>
</dbReference>
<name>A0A6N7ETX2_9MICO</name>
<dbReference type="CDD" id="cd06267">
    <property type="entry name" value="PBP1_LacI_sugar_binding-like"/>
    <property type="match status" value="1"/>
</dbReference>
<reference evidence="6 7" key="1">
    <citation type="submission" date="2019-10" db="EMBL/GenBank/DDBJ databases">
        <title>Georgenia wutianyii sp. nov. and Georgenia yuyongxinii sp. nov. isolated from plateau pika (Ochotona curzoniae) in the Qinghai-Tibet plateau of China.</title>
        <authorList>
            <person name="Tian Z."/>
        </authorList>
    </citation>
    <scope>NUCLEOTIDE SEQUENCE [LARGE SCALE GENOMIC DNA]</scope>
    <source>
        <strain evidence="6 7">JCM 19765</strain>
    </source>
</reference>
<dbReference type="PANTHER" id="PTHR30146">
    <property type="entry name" value="LACI-RELATED TRANSCRIPTIONAL REPRESSOR"/>
    <property type="match status" value="1"/>
</dbReference>
<dbReference type="InterPro" id="IPR028082">
    <property type="entry name" value="Peripla_BP_I"/>
</dbReference>
<evidence type="ECO:0000256" key="4">
    <source>
        <dbReference type="SAM" id="MobiDB-lite"/>
    </source>
</evidence>
<proteinExistence type="predicted"/>
<comment type="caution">
    <text evidence="6">The sequence shown here is derived from an EMBL/GenBank/DDBJ whole genome shotgun (WGS) entry which is preliminary data.</text>
</comment>
<dbReference type="SUPFAM" id="SSF53822">
    <property type="entry name" value="Periplasmic binding protein-like I"/>
    <property type="match status" value="1"/>
</dbReference>
<dbReference type="SUPFAM" id="SSF47413">
    <property type="entry name" value="lambda repressor-like DNA-binding domains"/>
    <property type="match status" value="1"/>
</dbReference>
<dbReference type="SMART" id="SM00354">
    <property type="entry name" value="HTH_LACI"/>
    <property type="match status" value="1"/>
</dbReference>
<dbReference type="AlphaFoldDB" id="A0A6N7ETX2"/>
<evidence type="ECO:0000256" key="2">
    <source>
        <dbReference type="ARBA" id="ARBA00023125"/>
    </source>
</evidence>
<dbReference type="PANTHER" id="PTHR30146:SF153">
    <property type="entry name" value="LACTOSE OPERON REPRESSOR"/>
    <property type="match status" value="1"/>
</dbReference>
<keyword evidence="2 6" id="KW-0238">DNA-binding</keyword>